<protein>
    <submittedName>
        <fullName evidence="1">Uncharacterized protein</fullName>
    </submittedName>
</protein>
<accession>A0A645HR39</accession>
<comment type="caution">
    <text evidence="1">The sequence shown here is derived from an EMBL/GenBank/DDBJ whole genome shotgun (WGS) entry which is preliminary data.</text>
</comment>
<proteinExistence type="predicted"/>
<dbReference type="EMBL" id="VSSQ01098632">
    <property type="protein sequence ID" value="MPN41521.1"/>
    <property type="molecule type" value="Genomic_DNA"/>
</dbReference>
<organism evidence="1">
    <name type="scientific">bioreactor metagenome</name>
    <dbReference type="NCBI Taxonomy" id="1076179"/>
    <lineage>
        <taxon>unclassified sequences</taxon>
        <taxon>metagenomes</taxon>
        <taxon>ecological metagenomes</taxon>
    </lineage>
</organism>
<name>A0A645HR39_9ZZZZ</name>
<reference evidence="1" key="1">
    <citation type="submission" date="2019-08" db="EMBL/GenBank/DDBJ databases">
        <authorList>
            <person name="Kucharzyk K."/>
            <person name="Murdoch R.W."/>
            <person name="Higgins S."/>
            <person name="Loffler F."/>
        </authorList>
    </citation>
    <scope>NUCLEOTIDE SEQUENCE</scope>
</reference>
<evidence type="ECO:0000313" key="1">
    <source>
        <dbReference type="EMBL" id="MPN41521.1"/>
    </source>
</evidence>
<sequence length="64" mass="7116">MHSDFAAGAGGEHHEPHNAFAINGFPILLNENIAAEAIGCFDKKRRRPGMNPELVRDREVFCHC</sequence>
<gene>
    <name evidence="1" type="ORF">SDC9_189073</name>
</gene>
<dbReference type="AlphaFoldDB" id="A0A645HR39"/>